<accession>A0ABU1R8C5</accession>
<comment type="caution">
    <text evidence="1">The sequence shown here is derived from an EMBL/GenBank/DDBJ whole genome shotgun (WGS) entry which is preliminary data.</text>
</comment>
<reference evidence="1 2" key="1">
    <citation type="submission" date="2023-07" db="EMBL/GenBank/DDBJ databases">
        <title>Sorghum-associated microbial communities from plants grown in Nebraska, USA.</title>
        <authorList>
            <person name="Schachtman D."/>
        </authorList>
    </citation>
    <scope>NUCLEOTIDE SEQUENCE [LARGE SCALE GENOMIC DNA]</scope>
    <source>
        <strain evidence="1 2">BE57</strain>
    </source>
</reference>
<name>A0ABU1R8C5_9BACT</name>
<evidence type="ECO:0000313" key="1">
    <source>
        <dbReference type="EMBL" id="MDR6809659.1"/>
    </source>
</evidence>
<dbReference type="RefSeq" id="WP_309993413.1">
    <property type="nucleotide sequence ID" value="NZ_JAVDTI010000011.1"/>
</dbReference>
<organism evidence="1 2">
    <name type="scientific">Dyadobacter fermentans</name>
    <dbReference type="NCBI Taxonomy" id="94254"/>
    <lineage>
        <taxon>Bacteria</taxon>
        <taxon>Pseudomonadati</taxon>
        <taxon>Bacteroidota</taxon>
        <taxon>Cytophagia</taxon>
        <taxon>Cytophagales</taxon>
        <taxon>Spirosomataceae</taxon>
        <taxon>Dyadobacter</taxon>
    </lineage>
</organism>
<sequence length="45" mass="4968">MKRTRKPKLVVHSLPKVKTIHPSPMPDDDDPITTSGTICTLVAQN</sequence>
<evidence type="ECO:0000313" key="2">
    <source>
        <dbReference type="Proteomes" id="UP001264980"/>
    </source>
</evidence>
<keyword evidence="2" id="KW-1185">Reference proteome</keyword>
<proteinExistence type="predicted"/>
<dbReference type="Proteomes" id="UP001264980">
    <property type="component" value="Unassembled WGS sequence"/>
</dbReference>
<protein>
    <submittedName>
        <fullName evidence="1">Uncharacterized protein</fullName>
    </submittedName>
</protein>
<gene>
    <name evidence="1" type="ORF">J2W84_006735</name>
</gene>
<dbReference type="EMBL" id="JAVDTI010000011">
    <property type="protein sequence ID" value="MDR6809659.1"/>
    <property type="molecule type" value="Genomic_DNA"/>
</dbReference>